<name>A0ABD2ITV4_HETSC</name>
<accession>A0ABD2ITV4</accession>
<dbReference type="EMBL" id="JBICCN010000254">
    <property type="protein sequence ID" value="KAL3083419.1"/>
    <property type="molecule type" value="Genomic_DNA"/>
</dbReference>
<feature type="compositionally biased region" description="Basic and acidic residues" evidence="1">
    <location>
        <begin position="433"/>
        <end position="444"/>
    </location>
</feature>
<dbReference type="Proteomes" id="UP001620645">
    <property type="component" value="Unassembled WGS sequence"/>
</dbReference>
<evidence type="ECO:0000256" key="1">
    <source>
        <dbReference type="SAM" id="MobiDB-lite"/>
    </source>
</evidence>
<proteinExistence type="predicted"/>
<sequence length="877" mass="98607">MLFQFAQLCWGVDEYEKIMTIDGDKGSTSEWPTDFWSRILADDQRHMDLGFGGSNQFGTDQRHMDLGFGRTNQFGTDQRHMDLGFGGSNQFGTDQRHMDLGFGRTNQFGTDQQPMNLAFGRSNQFGTDQRHMNFGFGRTQSMGSASAGHTFGTDQQHVNLEFGRTQSMGSASAGLIGMDQQHVDLGFGRSNQFGTDQQHMNLGFGRTQSMGSASAGQIGTQRHVDLGFGMTQWMISPASADQFGTTEWSECAMPTIAEWQQQQNITSLLNRSSNSSSSMTQQQPQQWHFEGSESDRSNDTVYQDKMVIDPTPYTGVPLIRMVPTPGVVEQGDEDRISNTVSVGPSIAAHNRQQTAPTTTESPRNTVSRGQYPLLWQPPAIQQLRIQSADTFTVFTPDIATVSGREHTVTKRPMESSEEEGGEANGKGKQQKVVKKDDKQKQKKGEKQRKGKEHLAKENVPKKAEKIEGLCAVFLQTLKALDGNENTVTIYSLILELLKKGAKKDDKKMRSQFKDLAKTLRQMDTREVERRLFENKLISEGKMGEVIREIQAEVAIVFDKGLEKMGKEAGGHNAKQQIFRKMNPLQIKFTDTKVGHHTKLLLFFLRLYRKMIGQIGAPYQGSAELYAVTEKVKRTDREALLILMSMAKDEIMAYFEGYLNIKAFKQHKLVLRALASLDAFDLFRESVELAHFAVSHSLFPLLFDQHIFQLKFGCVLVLLENVSANNIACLLMANSGDGTVNGTELVAQIEQSAKNDTERVVDTFLHIIHEARRQNSENGGGQNVDKFIRTVKICRQIYATLDQFMEKNSANEEIAKNDTFKSVWTKLRNFMAKSVAQLDHLANQRVEFKPNDGLSEQQTEEVIRQRRSKIESCDNTLT</sequence>
<organism evidence="2 3">
    <name type="scientific">Heterodera schachtii</name>
    <name type="common">Sugarbeet cyst nematode worm</name>
    <name type="synonym">Tylenchus schachtii</name>
    <dbReference type="NCBI Taxonomy" id="97005"/>
    <lineage>
        <taxon>Eukaryota</taxon>
        <taxon>Metazoa</taxon>
        <taxon>Ecdysozoa</taxon>
        <taxon>Nematoda</taxon>
        <taxon>Chromadorea</taxon>
        <taxon>Rhabditida</taxon>
        <taxon>Tylenchina</taxon>
        <taxon>Tylenchomorpha</taxon>
        <taxon>Tylenchoidea</taxon>
        <taxon>Heteroderidae</taxon>
        <taxon>Heteroderinae</taxon>
        <taxon>Heterodera</taxon>
    </lineage>
</organism>
<evidence type="ECO:0000313" key="3">
    <source>
        <dbReference type="Proteomes" id="UP001620645"/>
    </source>
</evidence>
<feature type="compositionally biased region" description="Basic and acidic residues" evidence="1">
    <location>
        <begin position="860"/>
        <end position="871"/>
    </location>
</feature>
<gene>
    <name evidence="2" type="ORF">niasHS_011221</name>
</gene>
<feature type="region of interest" description="Disordered" evidence="1">
    <location>
        <begin position="851"/>
        <end position="877"/>
    </location>
</feature>
<keyword evidence="3" id="KW-1185">Reference proteome</keyword>
<feature type="compositionally biased region" description="Low complexity" evidence="1">
    <location>
        <begin position="269"/>
        <end position="278"/>
    </location>
</feature>
<feature type="compositionally biased region" description="Basic and acidic residues" evidence="1">
    <location>
        <begin position="403"/>
        <end position="414"/>
    </location>
</feature>
<dbReference type="AlphaFoldDB" id="A0ABD2ITV4"/>
<feature type="region of interest" description="Disordered" evidence="1">
    <location>
        <begin position="343"/>
        <end position="369"/>
    </location>
</feature>
<protein>
    <submittedName>
        <fullName evidence="2">Uncharacterized protein</fullName>
    </submittedName>
</protein>
<feature type="region of interest" description="Disordered" evidence="1">
    <location>
        <begin position="403"/>
        <end position="459"/>
    </location>
</feature>
<reference evidence="2 3" key="1">
    <citation type="submission" date="2024-10" db="EMBL/GenBank/DDBJ databases">
        <authorList>
            <person name="Kim D."/>
        </authorList>
    </citation>
    <scope>NUCLEOTIDE SEQUENCE [LARGE SCALE GENOMIC DNA]</scope>
    <source>
        <strain evidence="2">Taebaek</strain>
    </source>
</reference>
<feature type="region of interest" description="Disordered" evidence="1">
    <location>
        <begin position="269"/>
        <end position="299"/>
    </location>
</feature>
<evidence type="ECO:0000313" key="2">
    <source>
        <dbReference type="EMBL" id="KAL3083419.1"/>
    </source>
</evidence>
<feature type="compositionally biased region" description="Polar residues" evidence="1">
    <location>
        <begin position="350"/>
        <end position="368"/>
    </location>
</feature>
<comment type="caution">
    <text evidence="2">The sequence shown here is derived from an EMBL/GenBank/DDBJ whole genome shotgun (WGS) entry which is preliminary data.</text>
</comment>